<sequence length="134" mass="14467">MSLARIRIVIGDAGDAQLEMEAKLFEGLCPGTISAILGALPITGIVSRWGDEIYFATSVIAPEENPKELVEIGDLGYWLPQNTFCIFFGPTLASIGDEIRPASAVNVFGRIIGDSTVLKQVSEGERIVIDRVDE</sequence>
<protein>
    <submittedName>
        <fullName evidence="1">Uncharacterized protein</fullName>
    </submittedName>
</protein>
<evidence type="ECO:0000313" key="1">
    <source>
        <dbReference type="EMBL" id="PXF60704.1"/>
    </source>
</evidence>
<dbReference type="EMBL" id="PQXF01000012">
    <property type="protein sequence ID" value="PXF60704.1"/>
    <property type="molecule type" value="Genomic_DNA"/>
</dbReference>
<organism evidence="1 2">
    <name type="scientific">Candidatus Methanogaster sp</name>
    <dbReference type="NCBI Taxonomy" id="3386292"/>
    <lineage>
        <taxon>Archaea</taxon>
        <taxon>Methanobacteriati</taxon>
        <taxon>Methanobacteriota</taxon>
        <taxon>Stenosarchaea group</taxon>
        <taxon>Methanomicrobia</taxon>
        <taxon>Methanosarcinales</taxon>
        <taxon>ANME-2 cluster</taxon>
        <taxon>Candidatus Methanogasteraceae</taxon>
        <taxon>Candidatus Methanogaster</taxon>
    </lineage>
</organism>
<reference evidence="1" key="1">
    <citation type="submission" date="2018-01" db="EMBL/GenBank/DDBJ databases">
        <authorList>
            <person name="Krukenberg V."/>
        </authorList>
    </citation>
    <scope>NUCLEOTIDE SEQUENCE</scope>
    <source>
        <strain evidence="1">E20ANME2</strain>
    </source>
</reference>
<name>A0AC61L2W2_9EURY</name>
<dbReference type="Proteomes" id="UP000248329">
    <property type="component" value="Unassembled WGS sequence"/>
</dbReference>
<gene>
    <name evidence="1" type="ORF">C4B59_07690</name>
</gene>
<accession>A0AC61L2W2</accession>
<comment type="caution">
    <text evidence="1">The sequence shown here is derived from an EMBL/GenBank/DDBJ whole genome shotgun (WGS) entry which is preliminary data.</text>
</comment>
<evidence type="ECO:0000313" key="2">
    <source>
        <dbReference type="Proteomes" id="UP000248329"/>
    </source>
</evidence>
<proteinExistence type="predicted"/>